<dbReference type="AlphaFoldDB" id="A0A222VQN1"/>
<sequence length="399" mass="41498">MTTAVAAPRHGDLRTTEHSLNRAFQRYAVWVRVLVVLPCAGIGVMVTPDPYLPAAIAVGALALIWCGFSLRWLRQRPPEPVVAAAAALVVLVAGLTQQWTGPDSFNGWAFAIASITAIGIQYELPNRPWLALAVSVTAAIAYTAGTALPSTKPDDLLLGVRLLAETGLSRLAYVVIRSRARAADRSIARAAEQRKAASVAAARRAAEREYLATLHDTASATLLMVSLGVAGTNERSRAWLPERAGKDVAILTALTSAPAERGPATLGSPGAEVDLVALLADAIEHPALAVEHRLPPSLLLPATPGLAIAHGVAEAISNVARHASVRTATLRVDSIVGGHGGGLVVELADEGRGFDPNAVAEHRRGLAGSIVGRMAAAGGSAEIESAPGEGTTVRWSWHG</sequence>
<accession>A0A222VQN1</accession>
<dbReference type="STRING" id="530584.SAMN05421630_1011318"/>
<keyword evidence="1" id="KW-0808">Transferase</keyword>
<evidence type="ECO:0000313" key="5">
    <source>
        <dbReference type="EMBL" id="SDC32733.1"/>
    </source>
</evidence>
<evidence type="ECO:0000256" key="3">
    <source>
        <dbReference type="ARBA" id="ARBA00023012"/>
    </source>
</evidence>
<evidence type="ECO:0000256" key="1">
    <source>
        <dbReference type="ARBA" id="ARBA00022679"/>
    </source>
</evidence>
<dbReference type="SUPFAM" id="SSF55874">
    <property type="entry name" value="ATPase domain of HSP90 chaperone/DNA topoisomerase II/histidine kinase"/>
    <property type="match status" value="1"/>
</dbReference>
<dbReference type="InterPro" id="IPR003594">
    <property type="entry name" value="HATPase_dom"/>
</dbReference>
<dbReference type="Gene3D" id="3.30.565.10">
    <property type="entry name" value="Histidine kinase-like ATPase, C-terminal domain"/>
    <property type="match status" value="1"/>
</dbReference>
<gene>
    <name evidence="5" type="ORF">SAMN05421630_1011318</name>
</gene>
<organism evidence="5 6">
    <name type="scientific">Prauserella marina</name>
    <dbReference type="NCBI Taxonomy" id="530584"/>
    <lineage>
        <taxon>Bacteria</taxon>
        <taxon>Bacillati</taxon>
        <taxon>Actinomycetota</taxon>
        <taxon>Actinomycetes</taxon>
        <taxon>Pseudonocardiales</taxon>
        <taxon>Pseudonocardiaceae</taxon>
        <taxon>Prauserella</taxon>
    </lineage>
</organism>
<name>A0A222VQN1_9PSEU</name>
<dbReference type="GO" id="GO:0016301">
    <property type="term" value="F:kinase activity"/>
    <property type="evidence" value="ECO:0007669"/>
    <property type="project" value="UniProtKB-KW"/>
</dbReference>
<keyword evidence="2 5" id="KW-0418">Kinase</keyword>
<dbReference type="InterPro" id="IPR036890">
    <property type="entry name" value="HATPase_C_sf"/>
</dbReference>
<proteinExistence type="predicted"/>
<dbReference type="GO" id="GO:0000160">
    <property type="term" value="P:phosphorelay signal transduction system"/>
    <property type="evidence" value="ECO:0007669"/>
    <property type="project" value="UniProtKB-KW"/>
</dbReference>
<dbReference type="Pfam" id="PF02518">
    <property type="entry name" value="HATPase_c"/>
    <property type="match status" value="1"/>
</dbReference>
<dbReference type="OrthoDB" id="5125370at2"/>
<dbReference type="Proteomes" id="UP000199494">
    <property type="component" value="Unassembled WGS sequence"/>
</dbReference>
<dbReference type="KEGG" id="pmad:BAY61_14685"/>
<keyword evidence="3" id="KW-0902">Two-component regulatory system</keyword>
<dbReference type="InterPro" id="IPR050482">
    <property type="entry name" value="Sensor_HK_TwoCompSys"/>
</dbReference>
<keyword evidence="6" id="KW-1185">Reference proteome</keyword>
<evidence type="ECO:0000256" key="2">
    <source>
        <dbReference type="ARBA" id="ARBA00022777"/>
    </source>
</evidence>
<dbReference type="EMBL" id="FMZE01000001">
    <property type="protein sequence ID" value="SDC32733.1"/>
    <property type="molecule type" value="Genomic_DNA"/>
</dbReference>
<feature type="domain" description="Histidine kinase/HSP90-like ATPase" evidence="4">
    <location>
        <begin position="308"/>
        <end position="395"/>
    </location>
</feature>
<evidence type="ECO:0000259" key="4">
    <source>
        <dbReference type="Pfam" id="PF02518"/>
    </source>
</evidence>
<dbReference type="PANTHER" id="PTHR24421:SF61">
    <property type="entry name" value="OXYGEN SENSOR HISTIDINE KINASE NREB"/>
    <property type="match status" value="1"/>
</dbReference>
<reference evidence="5 6" key="1">
    <citation type="submission" date="2016-10" db="EMBL/GenBank/DDBJ databases">
        <authorList>
            <person name="de Groot N.N."/>
        </authorList>
    </citation>
    <scope>NUCLEOTIDE SEQUENCE [LARGE SCALE GENOMIC DNA]</scope>
    <source>
        <strain evidence="5 6">CGMCC 4.5506</strain>
    </source>
</reference>
<evidence type="ECO:0000313" key="6">
    <source>
        <dbReference type="Proteomes" id="UP000199494"/>
    </source>
</evidence>
<dbReference type="RefSeq" id="WP_091798384.1">
    <property type="nucleotide sequence ID" value="NZ_CP016353.1"/>
</dbReference>
<protein>
    <submittedName>
        <fullName evidence="5">Signal transduction histidine kinase</fullName>
    </submittedName>
</protein>
<dbReference type="PANTHER" id="PTHR24421">
    <property type="entry name" value="NITRATE/NITRITE SENSOR PROTEIN NARX-RELATED"/>
    <property type="match status" value="1"/>
</dbReference>